<dbReference type="EMBL" id="LJNI01000109">
    <property type="protein sequence ID" value="KPJ71980.1"/>
    <property type="molecule type" value="Genomic_DNA"/>
</dbReference>
<reference evidence="1 2" key="1">
    <citation type="journal article" date="2015" name="Microbiome">
        <title>Genomic resolution of linkages in carbon, nitrogen, and sulfur cycling among widespread estuary sediment bacteria.</title>
        <authorList>
            <person name="Baker B.J."/>
            <person name="Lazar C.S."/>
            <person name="Teske A.P."/>
            <person name="Dick G.J."/>
        </authorList>
    </citation>
    <scope>NUCLEOTIDE SEQUENCE [LARGE SCALE GENOMIC DNA]</scope>
    <source>
        <strain evidence="1">DG_78</strain>
    </source>
</reference>
<proteinExistence type="predicted"/>
<dbReference type="Proteomes" id="UP000051012">
    <property type="component" value="Unassembled WGS sequence"/>
</dbReference>
<dbReference type="AlphaFoldDB" id="A0A0S7YD27"/>
<name>A0A0S7YD27_UNCT6</name>
<accession>A0A0S7YD27</accession>
<gene>
    <name evidence="1" type="ORF">AMJ52_07855</name>
</gene>
<organism evidence="1 2">
    <name type="scientific">candidate division TA06 bacterium DG_78</name>
    <dbReference type="NCBI Taxonomy" id="1703772"/>
    <lineage>
        <taxon>Bacteria</taxon>
        <taxon>Bacteria division TA06</taxon>
    </lineage>
</organism>
<evidence type="ECO:0000313" key="1">
    <source>
        <dbReference type="EMBL" id="KPJ71980.1"/>
    </source>
</evidence>
<evidence type="ECO:0000313" key="2">
    <source>
        <dbReference type="Proteomes" id="UP000051012"/>
    </source>
</evidence>
<protein>
    <submittedName>
        <fullName evidence="1">Uncharacterized protein</fullName>
    </submittedName>
</protein>
<comment type="caution">
    <text evidence="1">The sequence shown here is derived from an EMBL/GenBank/DDBJ whole genome shotgun (WGS) entry which is preliminary data.</text>
</comment>
<sequence length="87" mass="9932">MKNLLALLIPRIPLAAYPDQVTCIQGKRFKAFVQGDTVVHTLLTPAKVPLCNKLYVNENGQLDLDTPPITDPPDYYFFVLNTFLRRR</sequence>